<dbReference type="InterPro" id="IPR037185">
    <property type="entry name" value="EmrE-like"/>
</dbReference>
<evidence type="ECO:0000313" key="3">
    <source>
        <dbReference type="EMBL" id="PHJ21510.1"/>
    </source>
</evidence>
<keyword evidence="1" id="KW-0472">Membrane</keyword>
<dbReference type="VEuPathDB" id="ToxoDB:CSUI_004652"/>
<keyword evidence="1" id="KW-0812">Transmembrane</keyword>
<dbReference type="PANTHER" id="PTHR13146">
    <property type="match status" value="1"/>
</dbReference>
<accession>A0A2C6KM16</accession>
<dbReference type="InterPro" id="IPR000620">
    <property type="entry name" value="EamA_dom"/>
</dbReference>
<keyword evidence="4" id="KW-1185">Reference proteome</keyword>
<dbReference type="SUPFAM" id="SSF103481">
    <property type="entry name" value="Multidrug resistance efflux transporter EmrE"/>
    <property type="match status" value="1"/>
</dbReference>
<feature type="transmembrane region" description="Helical" evidence="1">
    <location>
        <begin position="140"/>
        <end position="162"/>
    </location>
</feature>
<dbReference type="AlphaFoldDB" id="A0A2C6KM16"/>
<sequence length="255" mass="28123">MAGARGDKGTGEASLVGIWTKQYIMQAATVVLFLAAYCVQPLLVDIIKLNGGAHSSTFSILLPHYYSMIMVGTLPTKQRLSDCDWRKGLLVSSLDIVNQLLKKAGLLYAGAAVYIVVDSSSMVWTAVWSLLLLRRQLKPIQWIAITLITVGISLKACQLNFTFRDEEFLGVVLILLASVLMGLTFVLNEKFMRGDDRIEGPNLVCMMGVCCAIPVTLWTLVWTVPHFHELVVEPVLEKSGSFKVSLRFSRRGGVS</sequence>
<gene>
    <name evidence="3" type="ORF">CSUI_004652</name>
</gene>
<protein>
    <submittedName>
        <fullName evidence="3">Transporter permease protein</fullName>
    </submittedName>
</protein>
<reference evidence="3 4" key="1">
    <citation type="journal article" date="2017" name="Int. J. Parasitol.">
        <title>The genome of the protozoan parasite Cystoisospora suis and a reverse vaccinology approach to identify vaccine candidates.</title>
        <authorList>
            <person name="Palmieri N."/>
            <person name="Shrestha A."/>
            <person name="Ruttkowski B."/>
            <person name="Beck T."/>
            <person name="Vogl C."/>
            <person name="Tomley F."/>
            <person name="Blake D.P."/>
            <person name="Joachim A."/>
        </authorList>
    </citation>
    <scope>NUCLEOTIDE SEQUENCE [LARGE SCALE GENOMIC DNA]</scope>
    <source>
        <strain evidence="3 4">Wien I</strain>
    </source>
</reference>
<evidence type="ECO:0000313" key="4">
    <source>
        <dbReference type="Proteomes" id="UP000221165"/>
    </source>
</evidence>
<evidence type="ECO:0000256" key="1">
    <source>
        <dbReference type="SAM" id="Phobius"/>
    </source>
</evidence>
<dbReference type="Pfam" id="PF00892">
    <property type="entry name" value="EamA"/>
    <property type="match status" value="1"/>
</dbReference>
<feature type="domain" description="EamA" evidence="2">
    <location>
        <begin position="70"/>
        <end position="154"/>
    </location>
</feature>
<dbReference type="PANTHER" id="PTHR13146:SF1">
    <property type="entry name" value="SUGAR PHOSPHATE TRANSPORTER DOMAIN-CONTAINING PROTEIN"/>
    <property type="match status" value="1"/>
</dbReference>
<proteinExistence type="predicted"/>
<feature type="transmembrane region" description="Helical" evidence="1">
    <location>
        <begin position="200"/>
        <end position="221"/>
    </location>
</feature>
<dbReference type="OrthoDB" id="29773at2759"/>
<comment type="caution">
    <text evidence="3">The sequence shown here is derived from an EMBL/GenBank/DDBJ whole genome shotgun (WGS) entry which is preliminary data.</text>
</comment>
<feature type="transmembrane region" description="Helical" evidence="1">
    <location>
        <begin position="56"/>
        <end position="75"/>
    </location>
</feature>
<dbReference type="RefSeq" id="XP_067923192.1">
    <property type="nucleotide sequence ID" value="XM_068064837.1"/>
</dbReference>
<evidence type="ECO:0000259" key="2">
    <source>
        <dbReference type="Pfam" id="PF00892"/>
    </source>
</evidence>
<feature type="transmembrane region" description="Helical" evidence="1">
    <location>
        <begin position="168"/>
        <end position="188"/>
    </location>
</feature>
<dbReference type="GeneID" id="94428048"/>
<name>A0A2C6KM16_9APIC</name>
<dbReference type="GO" id="GO:0016020">
    <property type="term" value="C:membrane"/>
    <property type="evidence" value="ECO:0007669"/>
    <property type="project" value="InterPro"/>
</dbReference>
<dbReference type="Proteomes" id="UP000221165">
    <property type="component" value="Unassembled WGS sequence"/>
</dbReference>
<feature type="transmembrane region" description="Helical" evidence="1">
    <location>
        <begin position="23"/>
        <end position="44"/>
    </location>
</feature>
<organism evidence="3 4">
    <name type="scientific">Cystoisospora suis</name>
    <dbReference type="NCBI Taxonomy" id="483139"/>
    <lineage>
        <taxon>Eukaryota</taxon>
        <taxon>Sar</taxon>
        <taxon>Alveolata</taxon>
        <taxon>Apicomplexa</taxon>
        <taxon>Conoidasida</taxon>
        <taxon>Coccidia</taxon>
        <taxon>Eucoccidiorida</taxon>
        <taxon>Eimeriorina</taxon>
        <taxon>Sarcocystidae</taxon>
        <taxon>Cystoisospora</taxon>
    </lineage>
</organism>
<keyword evidence="1" id="KW-1133">Transmembrane helix</keyword>
<feature type="transmembrane region" description="Helical" evidence="1">
    <location>
        <begin position="106"/>
        <end position="133"/>
    </location>
</feature>
<dbReference type="EMBL" id="MIGC01002201">
    <property type="protein sequence ID" value="PHJ21510.1"/>
    <property type="molecule type" value="Genomic_DNA"/>
</dbReference>